<feature type="domain" description="Fibronectin type-III" evidence="4">
    <location>
        <begin position="521"/>
        <end position="628"/>
    </location>
</feature>
<dbReference type="GO" id="GO:0007155">
    <property type="term" value="P:cell adhesion"/>
    <property type="evidence" value="ECO:0007669"/>
    <property type="project" value="TreeGrafter"/>
</dbReference>
<dbReference type="InterPro" id="IPR036116">
    <property type="entry name" value="FN3_sf"/>
</dbReference>
<keyword evidence="3" id="KW-1133">Transmembrane helix</keyword>
<dbReference type="InterPro" id="IPR003961">
    <property type="entry name" value="FN3_dom"/>
</dbReference>
<sequence length="928" mass="101261">QQPAGSQPVSVYWCAGRSVTRCGEVVVLFDNMLFLGLLLLTATRVLAEEPATTLGPSTDPTLPLNATVAESTTTAPQPPPEPPNKEKEGRALAPNMTSLPPLDDVTMEEEDSCVAGQLIDRGCSQLCSCVAGSVSCSSRQCPSPLVLKGSNADPMCKEKTEGSDECCVLLTCAHETESKPNGQCVYKNETYQKGDTFNDACEAVCSCEEGGFVSCKPRCPAVNNTKSEKCLTLPDTKDPCCTLVLCDVSLDDHDASKSDDNDDPPVLRLLSVTPVNSSAVTLEISQPPNTTLEAESSLDGSIWSPAPLEGATVGSLEGGRTYHFRVKTGSTVSNVVQATVPAAKLIPNMCEYKGKNYTRGDEFHDGCAAYCACGKLGVECATIECPTDFGLDVLDPHCLSWETQPADFVPSPPRCCPETVKCKDNGSCIYAGETFPNWADIPAKLSGCEQRCYCEMGNVTCHAACPPVPATPPPDLPCGPRQAILSHQPDDDCCLFWMCPHTDFTNNLPINGFPPHPGNQDPNEIKVHTLEAIDDSTVRLIFSVPGVLVGLHGRVELRYTSDRQNSDPATWEQQVLAPPEDLIATPELEFELGSLQPDTTYKIKIYIVMRDLQNSPVSNILTVKTLPRQTSTTSYPPEIPVDPELRVAELNATWVKLVWRTFSEFELQFIDGVQLRYKEPHAQVFSATPLIHRAVTSYVIEDLKPNTLYQVGIYFIPFPEQTTELRAQESIDITTAVENDPYSFELVVDVHHVKMSSVELTWSGVPYPEDKYINIFRAIYQSEGEREDFSSFKVAKRDSPPNTLVQGLKPNTRYHLWLEAYLTNGRIKKSNVKDFTTKPGVVPASDSLQGKLEATPLVEGSDYYGALVAVSILATLAIGAVIILGLILAKKHGHNKAPITAANHRKAQSAAYDNPSYKVEIQQETMDL</sequence>
<dbReference type="EMBL" id="GEBQ01031853">
    <property type="protein sequence ID" value="JAT08124.1"/>
    <property type="molecule type" value="Transcribed_RNA"/>
</dbReference>
<name>A0A1B6KA99_9HEMI</name>
<dbReference type="AlphaFoldDB" id="A0A1B6KA99"/>
<dbReference type="SUPFAM" id="SSF49265">
    <property type="entry name" value="Fibronectin type III"/>
    <property type="match status" value="1"/>
</dbReference>
<keyword evidence="1" id="KW-0732">Signal</keyword>
<evidence type="ECO:0000256" key="2">
    <source>
        <dbReference type="SAM" id="MobiDB-lite"/>
    </source>
</evidence>
<feature type="non-terminal residue" evidence="5">
    <location>
        <position position="1"/>
    </location>
</feature>
<dbReference type="PANTHER" id="PTHR11348">
    <property type="entry name" value="CONNECTIVE TISSUE GROWTH FACTOR-RELATED"/>
    <property type="match status" value="1"/>
</dbReference>
<dbReference type="SMART" id="SM00214">
    <property type="entry name" value="VWC"/>
    <property type="match status" value="4"/>
</dbReference>
<dbReference type="InterPro" id="IPR001007">
    <property type="entry name" value="VWF_dom"/>
</dbReference>
<evidence type="ECO:0000259" key="4">
    <source>
        <dbReference type="PROSITE" id="PS50853"/>
    </source>
</evidence>
<proteinExistence type="predicted"/>
<feature type="region of interest" description="Disordered" evidence="2">
    <location>
        <begin position="69"/>
        <end position="103"/>
    </location>
</feature>
<feature type="domain" description="Fibronectin type-III" evidence="4">
    <location>
        <begin position="740"/>
        <end position="840"/>
    </location>
</feature>
<dbReference type="GO" id="GO:0005178">
    <property type="term" value="F:integrin binding"/>
    <property type="evidence" value="ECO:0007669"/>
    <property type="project" value="TreeGrafter"/>
</dbReference>
<dbReference type="InterPro" id="IPR013783">
    <property type="entry name" value="Ig-like_fold"/>
</dbReference>
<feature type="transmembrane region" description="Helical" evidence="3">
    <location>
        <begin position="863"/>
        <end position="889"/>
    </location>
</feature>
<protein>
    <recommendedName>
        <fullName evidence="4">Fibronectin type-III domain-containing protein</fullName>
    </recommendedName>
</protein>
<gene>
    <name evidence="5" type="ORF">g.26591</name>
</gene>
<dbReference type="CDD" id="cd00063">
    <property type="entry name" value="FN3"/>
    <property type="match status" value="2"/>
</dbReference>
<dbReference type="InterPro" id="IPR050941">
    <property type="entry name" value="CCN"/>
</dbReference>
<evidence type="ECO:0000313" key="5">
    <source>
        <dbReference type="EMBL" id="JAT08124.1"/>
    </source>
</evidence>
<keyword evidence="3" id="KW-0472">Membrane</keyword>
<dbReference type="PANTHER" id="PTHR11348:SF34">
    <property type="entry name" value="EPIDERMAL CELL SURFACE RECEPTOR-RELATED"/>
    <property type="match status" value="1"/>
</dbReference>
<dbReference type="GO" id="GO:0005615">
    <property type="term" value="C:extracellular space"/>
    <property type="evidence" value="ECO:0007669"/>
    <property type="project" value="TreeGrafter"/>
</dbReference>
<keyword evidence="3" id="KW-0812">Transmembrane</keyword>
<organism evidence="5">
    <name type="scientific">Graphocephala atropunctata</name>
    <dbReference type="NCBI Taxonomy" id="36148"/>
    <lineage>
        <taxon>Eukaryota</taxon>
        <taxon>Metazoa</taxon>
        <taxon>Ecdysozoa</taxon>
        <taxon>Arthropoda</taxon>
        <taxon>Hexapoda</taxon>
        <taxon>Insecta</taxon>
        <taxon>Pterygota</taxon>
        <taxon>Neoptera</taxon>
        <taxon>Paraneoptera</taxon>
        <taxon>Hemiptera</taxon>
        <taxon>Auchenorrhyncha</taxon>
        <taxon>Membracoidea</taxon>
        <taxon>Cicadellidae</taxon>
        <taxon>Cicadellinae</taxon>
        <taxon>Cicadellini</taxon>
        <taxon>Graphocephala</taxon>
    </lineage>
</organism>
<accession>A0A1B6KA99</accession>
<dbReference type="SMART" id="SM00060">
    <property type="entry name" value="FN3"/>
    <property type="match status" value="4"/>
</dbReference>
<reference evidence="5" key="1">
    <citation type="submission" date="2015-11" db="EMBL/GenBank/DDBJ databases">
        <title>De novo transcriptome assembly of four potential Pierce s Disease insect vectors from Arizona vineyards.</title>
        <authorList>
            <person name="Tassone E.E."/>
        </authorList>
    </citation>
    <scope>NUCLEOTIDE SEQUENCE</scope>
</reference>
<evidence type="ECO:0000256" key="1">
    <source>
        <dbReference type="ARBA" id="ARBA00022729"/>
    </source>
</evidence>
<dbReference type="Gene3D" id="2.60.40.10">
    <property type="entry name" value="Immunoglobulins"/>
    <property type="match status" value="3"/>
</dbReference>
<dbReference type="GO" id="GO:0045597">
    <property type="term" value="P:positive regulation of cell differentiation"/>
    <property type="evidence" value="ECO:0007669"/>
    <property type="project" value="TreeGrafter"/>
</dbReference>
<dbReference type="PROSITE" id="PS50853">
    <property type="entry name" value="FN3"/>
    <property type="match status" value="2"/>
</dbReference>
<evidence type="ECO:0000256" key="3">
    <source>
        <dbReference type="SAM" id="Phobius"/>
    </source>
</evidence>